<evidence type="ECO:0000313" key="5">
    <source>
        <dbReference type="EMBL" id="GES35448.1"/>
    </source>
</evidence>
<feature type="domain" description="PucR C-terminal helix-turn-helix" evidence="3">
    <location>
        <begin position="517"/>
        <end position="575"/>
    </location>
</feature>
<feature type="domain" description="CdaR GGDEF-like" evidence="4">
    <location>
        <begin position="337"/>
        <end position="469"/>
    </location>
</feature>
<protein>
    <submittedName>
        <fullName evidence="5">Polyketide synthase expression regulator</fullName>
    </submittedName>
</protein>
<name>A0ABQ0YFY2_9NOCA</name>
<evidence type="ECO:0000313" key="6">
    <source>
        <dbReference type="Proteomes" id="UP000325466"/>
    </source>
</evidence>
<dbReference type="PANTHER" id="PTHR33744:SF7">
    <property type="entry name" value="PUCR FAMILY TRANSCRIPTIONAL REGULATOR"/>
    <property type="match status" value="1"/>
</dbReference>
<dbReference type="InterPro" id="IPR051448">
    <property type="entry name" value="CdaR-like_regulators"/>
</dbReference>
<evidence type="ECO:0000259" key="4">
    <source>
        <dbReference type="Pfam" id="PF17853"/>
    </source>
</evidence>
<accession>A0ABQ0YFY2</accession>
<dbReference type="PANTHER" id="PTHR33744">
    <property type="entry name" value="CARBOHYDRATE DIACID REGULATOR"/>
    <property type="match status" value="1"/>
</dbReference>
<dbReference type="InterPro" id="IPR025736">
    <property type="entry name" value="PucR_C-HTH_dom"/>
</dbReference>
<evidence type="ECO:0000256" key="2">
    <source>
        <dbReference type="SAM" id="MobiDB-lite"/>
    </source>
</evidence>
<sequence>MYKLHIACGPSTLVLDEKGARRPSRRRPARRKQVDMEPSPRLTVRGLLDESLMTGARIASGHTALDRALTWALPFSEVMGRFDDLDAVAVYARPEALAGNVHAVAALAARGAAALVVDGSLPATTAESPLPAGLVVLELSFPIGFAALNRLLAERALTQEVHVMRYSSHVHTTLAGLLHRGAGMTLLLREVSALAHHPAVALDARGHVVAVHGLDSATTDLVSDRLPRALAERQGAETTSGSGHGHDTRVVELSGDSGRWTCTASPIRLGKRFEGWVAVLAAGPGPGPHELAQHAVVTEQATAIIGSEMLRQRSVDEAEERARGDFVQALVHGSFTSQHDMQARAGYHDIDLTSTFAVFVAAGHAPDAGGAGVEGSGSLLRLARYAASVLPHPAVRSYVTVIGDVLVVVRSLRSRDRRDVEAEIEKYAEAMALDLEDRRGRPVPVAHGAPAVGADEIRESYRQARVALGIGQRLGLSGAVSYRDLRGYGVLELVAETDRSRRLVRDVLGPIRAGTDLHDTLVAYLSAGGNVNAAARELNVHRNTMLSKLDRISRALSMDVRLPENQFTAWLAIRLELLDQVHTAVDREINYR</sequence>
<dbReference type="Proteomes" id="UP000325466">
    <property type="component" value="Unassembled WGS sequence"/>
</dbReference>
<dbReference type="Gene3D" id="1.10.10.2840">
    <property type="entry name" value="PucR C-terminal helix-turn-helix domain"/>
    <property type="match status" value="1"/>
</dbReference>
<evidence type="ECO:0000259" key="3">
    <source>
        <dbReference type="Pfam" id="PF13556"/>
    </source>
</evidence>
<comment type="caution">
    <text evidence="5">The sequence shown here is derived from an EMBL/GenBank/DDBJ whole genome shotgun (WGS) entry which is preliminary data.</text>
</comment>
<keyword evidence="6" id="KW-1185">Reference proteome</keyword>
<dbReference type="Pfam" id="PF17853">
    <property type="entry name" value="GGDEF_2"/>
    <property type="match status" value="1"/>
</dbReference>
<dbReference type="Pfam" id="PF13556">
    <property type="entry name" value="HTH_30"/>
    <property type="match status" value="1"/>
</dbReference>
<comment type="similarity">
    <text evidence="1">Belongs to the CdaR family.</text>
</comment>
<feature type="compositionally biased region" description="Basic residues" evidence="2">
    <location>
        <begin position="21"/>
        <end position="31"/>
    </location>
</feature>
<feature type="region of interest" description="Disordered" evidence="2">
    <location>
        <begin position="17"/>
        <end position="39"/>
    </location>
</feature>
<gene>
    <name evidence="5" type="ORF">RAJCM14343_0696</name>
</gene>
<evidence type="ECO:0000256" key="1">
    <source>
        <dbReference type="ARBA" id="ARBA00006754"/>
    </source>
</evidence>
<dbReference type="InterPro" id="IPR041522">
    <property type="entry name" value="CdaR_GGDEF"/>
</dbReference>
<feature type="region of interest" description="Disordered" evidence="2">
    <location>
        <begin position="232"/>
        <end position="251"/>
    </location>
</feature>
<reference evidence="5 6" key="1">
    <citation type="journal article" date="2018" name="Biodegradation">
        <title>1,4-Dioxane degradation characteristics of Rhodococcus aetherivorans JCM 14343.</title>
        <authorList>
            <person name="Inoue D."/>
            <person name="Tsunoda T."/>
            <person name="Yamamoto N."/>
            <person name="Ike M."/>
            <person name="Sei K."/>
        </authorList>
    </citation>
    <scope>NUCLEOTIDE SEQUENCE [LARGE SCALE GENOMIC DNA]</scope>
    <source>
        <strain evidence="5 6">JCM 14343</strain>
    </source>
</reference>
<proteinExistence type="inferred from homology"/>
<dbReference type="EMBL" id="BLAH01000019">
    <property type="protein sequence ID" value="GES35448.1"/>
    <property type="molecule type" value="Genomic_DNA"/>
</dbReference>
<organism evidence="5 6">
    <name type="scientific">Rhodococcus aetherivorans</name>
    <dbReference type="NCBI Taxonomy" id="191292"/>
    <lineage>
        <taxon>Bacteria</taxon>
        <taxon>Bacillati</taxon>
        <taxon>Actinomycetota</taxon>
        <taxon>Actinomycetes</taxon>
        <taxon>Mycobacteriales</taxon>
        <taxon>Nocardiaceae</taxon>
        <taxon>Rhodococcus</taxon>
    </lineage>
</organism>
<dbReference type="InterPro" id="IPR042070">
    <property type="entry name" value="PucR_C-HTH_sf"/>
</dbReference>